<dbReference type="UniPathway" id="UPA00148"/>
<dbReference type="GO" id="GO:0009236">
    <property type="term" value="P:cobalamin biosynthetic process"/>
    <property type="evidence" value="ECO:0007669"/>
    <property type="project" value="UniProtKB-UniPathway"/>
</dbReference>
<evidence type="ECO:0000256" key="1">
    <source>
        <dbReference type="ARBA" id="ARBA00004953"/>
    </source>
</evidence>
<dbReference type="NCBIfam" id="NF005968">
    <property type="entry name" value="PRK08057.1-2"/>
    <property type="match status" value="1"/>
</dbReference>
<protein>
    <submittedName>
        <fullName evidence="4">Precorrin-6A reductase</fullName>
        <ecNumber evidence="4">1.3.1.54</ecNumber>
    </submittedName>
</protein>
<evidence type="ECO:0000313" key="4">
    <source>
        <dbReference type="EMBL" id="CUJ98312.1"/>
    </source>
</evidence>
<dbReference type="PANTHER" id="PTHR36925">
    <property type="entry name" value="COBALT-PRECORRIN-6A REDUCTASE"/>
    <property type="match status" value="1"/>
</dbReference>
<dbReference type="InterPro" id="IPR003723">
    <property type="entry name" value="Precorrin-6x_reduct"/>
</dbReference>
<dbReference type="GeneID" id="83881093"/>
<comment type="pathway">
    <text evidence="1">Cofactor biosynthesis; adenosylcobalamin biosynthesis.</text>
</comment>
<dbReference type="GO" id="GO:0016994">
    <property type="term" value="F:precorrin-6A reductase activity"/>
    <property type="evidence" value="ECO:0007669"/>
    <property type="project" value="UniProtKB-EC"/>
</dbReference>
<dbReference type="RefSeq" id="WP_058311821.1">
    <property type="nucleotide sequence ID" value="NZ_CYTW01000002.1"/>
</dbReference>
<evidence type="ECO:0000313" key="5">
    <source>
        <dbReference type="Proteomes" id="UP000051870"/>
    </source>
</evidence>
<dbReference type="EMBL" id="CYTW01000002">
    <property type="protein sequence ID" value="CUJ98312.1"/>
    <property type="molecule type" value="Genomic_DNA"/>
</dbReference>
<evidence type="ECO:0000256" key="2">
    <source>
        <dbReference type="ARBA" id="ARBA00022573"/>
    </source>
</evidence>
<dbReference type="NCBIfam" id="TIGR00715">
    <property type="entry name" value="precor6x_red"/>
    <property type="match status" value="1"/>
</dbReference>
<dbReference type="PROSITE" id="PS51014">
    <property type="entry name" value="COBK_CBIJ"/>
    <property type="match status" value="1"/>
</dbReference>
<reference evidence="5" key="1">
    <citation type="submission" date="2015-09" db="EMBL/GenBank/DDBJ databases">
        <authorList>
            <person name="Rodrigo-Torres Lidia"/>
            <person name="Arahal R.David."/>
        </authorList>
    </citation>
    <scope>NUCLEOTIDE SEQUENCE [LARGE SCALE GENOMIC DNA]</scope>
    <source>
        <strain evidence="5">CECT 7735</strain>
    </source>
</reference>
<proteinExistence type="predicted"/>
<dbReference type="EC" id="1.3.1.54" evidence="4"/>
<dbReference type="Proteomes" id="UP000051870">
    <property type="component" value="Unassembled WGS sequence"/>
</dbReference>
<keyword evidence="2" id="KW-0169">Cobalamin biosynthesis</keyword>
<sequence>MSANLLILGGTTEASALAQAVAERGLTATFSYAGRVNSPRPQPIPHRVGGFGGVEGLAAFLRDHNISHVIDATHPFAAQMSWNAYHACAQTGVPLVALTRAPWQARDGDDWTHVPDMACAVAAVAGAPKRVMLALGKLHMEDFAAQPDNHYVLRLVDQPETPPSLPHHTVTVARGPFTIEGDTALFRAQGIEMVVCKNAGGAGAEAKLHAARDLGLPVVMIDRPDLPPRDEVATVDGVFTWIDSH</sequence>
<keyword evidence="5" id="KW-1185">Reference proteome</keyword>
<organism evidence="4 5">
    <name type="scientific">Shimia thalassica</name>
    <dbReference type="NCBI Taxonomy" id="1715693"/>
    <lineage>
        <taxon>Bacteria</taxon>
        <taxon>Pseudomonadati</taxon>
        <taxon>Pseudomonadota</taxon>
        <taxon>Alphaproteobacteria</taxon>
        <taxon>Rhodobacterales</taxon>
        <taxon>Roseobacteraceae</taxon>
    </lineage>
</organism>
<dbReference type="PANTHER" id="PTHR36925:SF1">
    <property type="entry name" value="COBALT-PRECORRIN-6A REDUCTASE"/>
    <property type="match status" value="1"/>
</dbReference>
<keyword evidence="3 4" id="KW-0560">Oxidoreductase</keyword>
<dbReference type="AlphaFoldDB" id="A0A0P1IG38"/>
<name>A0A0P1IG38_9RHOB</name>
<gene>
    <name evidence="4" type="primary">cobK</name>
    <name evidence="4" type="ORF">PH7735_02061</name>
</gene>
<accession>A0A0P1IG38</accession>
<evidence type="ECO:0000256" key="3">
    <source>
        <dbReference type="ARBA" id="ARBA00023002"/>
    </source>
</evidence>
<dbReference type="STRING" id="1715693.PH7735_02061"/>
<dbReference type="Pfam" id="PF02571">
    <property type="entry name" value="CbiJ"/>
    <property type="match status" value="1"/>
</dbReference>